<dbReference type="AlphaFoldDB" id="A0A1X7SA93"/>
<reference evidence="1 2" key="1">
    <citation type="submission" date="2016-06" db="EMBL/GenBank/DDBJ databases">
        <authorList>
            <person name="Kjaerup R.B."/>
            <person name="Dalgaard T.S."/>
            <person name="Juul-Madsen H.R."/>
        </authorList>
    </citation>
    <scope>NUCLEOTIDE SEQUENCE [LARGE SCALE GENOMIC DNA]</scope>
</reference>
<dbReference type="EMBL" id="LT853704">
    <property type="protein sequence ID" value="SMQ56167.1"/>
    <property type="molecule type" value="Genomic_DNA"/>
</dbReference>
<dbReference type="Proteomes" id="UP000215127">
    <property type="component" value="Chromosome 13"/>
</dbReference>
<evidence type="ECO:0000313" key="1">
    <source>
        <dbReference type="EMBL" id="SMQ56167.1"/>
    </source>
</evidence>
<protein>
    <submittedName>
        <fullName evidence="1">Uncharacterized protein</fullName>
    </submittedName>
</protein>
<organism evidence="1 2">
    <name type="scientific">Zymoseptoria tritici (strain ST99CH_3D7)</name>
    <dbReference type="NCBI Taxonomy" id="1276538"/>
    <lineage>
        <taxon>Eukaryota</taxon>
        <taxon>Fungi</taxon>
        <taxon>Dikarya</taxon>
        <taxon>Ascomycota</taxon>
        <taxon>Pezizomycotina</taxon>
        <taxon>Dothideomycetes</taxon>
        <taxon>Dothideomycetidae</taxon>
        <taxon>Mycosphaerellales</taxon>
        <taxon>Mycosphaerellaceae</taxon>
        <taxon>Zymoseptoria</taxon>
    </lineage>
</organism>
<gene>
    <name evidence="1" type="ORF">ZT3D7_G11322</name>
</gene>
<accession>A0A1X7SA93</accession>
<keyword evidence="2" id="KW-1185">Reference proteome</keyword>
<name>A0A1X7SA93_ZYMT9</name>
<sequence length="84" mass="9124">MKLHTSTRLIIAAAALGHDAKPAPHALVKFTALPTSAHHLVNRVGMNWCSSGLVCCDDKTFGRVCVKPDIESCWAYVDLHATPR</sequence>
<evidence type="ECO:0000313" key="2">
    <source>
        <dbReference type="Proteomes" id="UP000215127"/>
    </source>
</evidence>
<proteinExistence type="predicted"/>